<keyword evidence="2" id="KW-1185">Reference proteome</keyword>
<dbReference type="EMBL" id="JACEGQ020000005">
    <property type="protein sequence ID" value="KAH8507132.1"/>
    <property type="molecule type" value="Genomic_DNA"/>
</dbReference>
<sequence length="51" mass="5989">MDFVTCHLKFFGELHWFSEVSLFKLHTNDGKPESAIAYSKLDYWMETEDGS</sequence>
<comment type="caution">
    <text evidence="1">The sequence shown here is derived from an EMBL/GenBank/DDBJ whole genome shotgun (WGS) entry which is preliminary data.</text>
</comment>
<protein>
    <submittedName>
        <fullName evidence="1">Uncharacterized protein</fullName>
    </submittedName>
</protein>
<dbReference type="AlphaFoldDB" id="A0A8T2YQ58"/>
<reference evidence="1" key="1">
    <citation type="journal article" date="2021" name="J. Hered.">
        <title>Genome Assembly of Salicaceae Populus deltoides (Eastern Cottonwood) I-69 Based on Nanopore Sequencing and Hi-C Technologies.</title>
        <authorList>
            <person name="Bai S."/>
            <person name="Wu H."/>
            <person name="Zhang J."/>
            <person name="Pan Z."/>
            <person name="Zhao W."/>
            <person name="Li Z."/>
            <person name="Tong C."/>
        </authorList>
    </citation>
    <scope>NUCLEOTIDE SEQUENCE</scope>
    <source>
        <tissue evidence="1">Leaf</tissue>
    </source>
</reference>
<accession>A0A8T2YQ58</accession>
<name>A0A8T2YQ58_POPDE</name>
<gene>
    <name evidence="1" type="ORF">H0E87_009586</name>
</gene>
<proteinExistence type="predicted"/>
<dbReference type="Proteomes" id="UP000807159">
    <property type="component" value="Chromosome 5"/>
</dbReference>
<evidence type="ECO:0000313" key="1">
    <source>
        <dbReference type="EMBL" id="KAH8507132.1"/>
    </source>
</evidence>
<evidence type="ECO:0000313" key="2">
    <source>
        <dbReference type="Proteomes" id="UP000807159"/>
    </source>
</evidence>
<organism evidence="1 2">
    <name type="scientific">Populus deltoides</name>
    <name type="common">Eastern poplar</name>
    <name type="synonym">Eastern cottonwood</name>
    <dbReference type="NCBI Taxonomy" id="3696"/>
    <lineage>
        <taxon>Eukaryota</taxon>
        <taxon>Viridiplantae</taxon>
        <taxon>Streptophyta</taxon>
        <taxon>Embryophyta</taxon>
        <taxon>Tracheophyta</taxon>
        <taxon>Spermatophyta</taxon>
        <taxon>Magnoliopsida</taxon>
        <taxon>eudicotyledons</taxon>
        <taxon>Gunneridae</taxon>
        <taxon>Pentapetalae</taxon>
        <taxon>rosids</taxon>
        <taxon>fabids</taxon>
        <taxon>Malpighiales</taxon>
        <taxon>Salicaceae</taxon>
        <taxon>Saliceae</taxon>
        <taxon>Populus</taxon>
    </lineage>
</organism>